<dbReference type="AlphaFoldDB" id="A0A9X5GSF6"/>
<dbReference type="CDD" id="cd04301">
    <property type="entry name" value="NAT_SF"/>
    <property type="match status" value="1"/>
</dbReference>
<dbReference type="SUPFAM" id="SSF55729">
    <property type="entry name" value="Acyl-CoA N-acyltransferases (Nat)"/>
    <property type="match status" value="1"/>
</dbReference>
<dbReference type="Proteomes" id="UP001154420">
    <property type="component" value="Unassembled WGS sequence"/>
</dbReference>
<dbReference type="PANTHER" id="PTHR43617">
    <property type="entry name" value="L-AMINO ACID N-ACETYLTRANSFERASE"/>
    <property type="match status" value="1"/>
</dbReference>
<evidence type="ECO:0000313" key="2">
    <source>
        <dbReference type="EMBL" id="NBJ93144.1"/>
    </source>
</evidence>
<dbReference type="RefSeq" id="WP_160560225.1">
    <property type="nucleotide sequence ID" value="NZ_QZDT01000016.1"/>
</dbReference>
<dbReference type="InterPro" id="IPR016181">
    <property type="entry name" value="Acyl_CoA_acyltransferase"/>
</dbReference>
<gene>
    <name evidence="2" type="ORF">D5281_11190</name>
</gene>
<sequence>MDYKIRKINEDEYNSLENFLYEAIFVPKGTQPPPKAIIQKPELQVYLTDFGKRAGDYGLVAETGQKMIGAVWVRIMNDYGHIDDSTPSFAISLYKEYRHLGIGTAMMKEMLHFLKEQGYRQASLAVQKENYAVKMYQNVGFEIIDENSEEYIMLCKLKYIA</sequence>
<dbReference type="OrthoDB" id="9790865at2"/>
<evidence type="ECO:0000313" key="3">
    <source>
        <dbReference type="Proteomes" id="UP001154420"/>
    </source>
</evidence>
<dbReference type="Pfam" id="PF00583">
    <property type="entry name" value="Acetyltransf_1"/>
    <property type="match status" value="1"/>
</dbReference>
<dbReference type="InterPro" id="IPR000182">
    <property type="entry name" value="GNAT_dom"/>
</dbReference>
<dbReference type="PROSITE" id="PS51186">
    <property type="entry name" value="GNAT"/>
    <property type="match status" value="1"/>
</dbReference>
<dbReference type="PANTHER" id="PTHR43617:SF2">
    <property type="entry name" value="UPF0039 PROTEIN SLL0451"/>
    <property type="match status" value="1"/>
</dbReference>
<reference evidence="2" key="1">
    <citation type="submission" date="2018-09" db="EMBL/GenBank/DDBJ databases">
        <title>Murine metabolic-syndrome-specific gut microbial biobank.</title>
        <authorList>
            <person name="Liu C."/>
        </authorList>
    </citation>
    <scope>NUCLEOTIDE SEQUENCE</scope>
    <source>
        <strain evidence="2">D42-62</strain>
    </source>
</reference>
<comment type="caution">
    <text evidence="2">The sequence shown here is derived from an EMBL/GenBank/DDBJ whole genome shotgun (WGS) entry which is preliminary data.</text>
</comment>
<dbReference type="EMBL" id="QZDT01000016">
    <property type="protein sequence ID" value="NBJ93144.1"/>
    <property type="molecule type" value="Genomic_DNA"/>
</dbReference>
<feature type="domain" description="N-acetyltransferase" evidence="1">
    <location>
        <begin position="3"/>
        <end position="158"/>
    </location>
</feature>
<accession>A0A9X5GSF6</accession>
<organism evidence="2 3">
    <name type="scientific">Parablautia muri</name>
    <dbReference type="NCBI Taxonomy" id="2320879"/>
    <lineage>
        <taxon>Bacteria</taxon>
        <taxon>Bacillati</taxon>
        <taxon>Bacillota</taxon>
        <taxon>Clostridia</taxon>
        <taxon>Lachnospirales</taxon>
        <taxon>Lachnospiraceae</taxon>
        <taxon>Parablautia</taxon>
    </lineage>
</organism>
<protein>
    <submittedName>
        <fullName evidence="2">GNAT family N-acetyltransferase</fullName>
    </submittedName>
</protein>
<proteinExistence type="predicted"/>
<dbReference type="GO" id="GO:0016747">
    <property type="term" value="F:acyltransferase activity, transferring groups other than amino-acyl groups"/>
    <property type="evidence" value="ECO:0007669"/>
    <property type="project" value="InterPro"/>
</dbReference>
<evidence type="ECO:0000259" key="1">
    <source>
        <dbReference type="PROSITE" id="PS51186"/>
    </source>
</evidence>
<name>A0A9X5GSF6_9FIRM</name>
<keyword evidence="3" id="KW-1185">Reference proteome</keyword>
<dbReference type="Gene3D" id="3.40.630.30">
    <property type="match status" value="1"/>
</dbReference>
<dbReference type="InterPro" id="IPR050276">
    <property type="entry name" value="MshD_Acetyltransferase"/>
</dbReference>